<accession>A0A7W0CN55</accession>
<comment type="caution">
    <text evidence="2">The sequence shown here is derived from an EMBL/GenBank/DDBJ whole genome shotgun (WGS) entry which is preliminary data.</text>
</comment>
<keyword evidence="3" id="KW-1185">Reference proteome</keyword>
<dbReference type="AlphaFoldDB" id="A0A7W0CN55"/>
<dbReference type="Pfam" id="PF13349">
    <property type="entry name" value="DUF4097"/>
    <property type="match status" value="1"/>
</dbReference>
<dbReference type="RefSeq" id="WP_181612950.1">
    <property type="nucleotide sequence ID" value="NZ_BAABAM010000005.1"/>
</dbReference>
<dbReference type="InterPro" id="IPR025164">
    <property type="entry name" value="Toastrack_DUF4097"/>
</dbReference>
<organism evidence="2 3">
    <name type="scientific">Nonomuraea soli</name>
    <dbReference type="NCBI Taxonomy" id="1032476"/>
    <lineage>
        <taxon>Bacteria</taxon>
        <taxon>Bacillati</taxon>
        <taxon>Actinomycetota</taxon>
        <taxon>Actinomycetes</taxon>
        <taxon>Streptosporangiales</taxon>
        <taxon>Streptosporangiaceae</taxon>
        <taxon>Nonomuraea</taxon>
    </lineage>
</organism>
<gene>
    <name evidence="2" type="ORF">HNR30_005598</name>
</gene>
<feature type="domain" description="DUF4097" evidence="1">
    <location>
        <begin position="54"/>
        <end position="258"/>
    </location>
</feature>
<evidence type="ECO:0000259" key="1">
    <source>
        <dbReference type="Pfam" id="PF13349"/>
    </source>
</evidence>
<sequence length="265" mass="27941">MEWTIDEPRQLTFDEVRELNVRTVAGRLNVLASDATPTLHVAEIDSAPLIVTLDDEGTLTVAYQDLTWDGLLSWLKPSGPRHCDLTITVPSGCQVSVGVVSAHAVVTGFTRKTRVKSVAGDIVLDGVSGDVSAETVSGALESRAMEGDLSFTSISGDLTVAGGTPRRLKAKTVSGRITADLRLRPTGHVTVNTVSGDSLIRLPHNVDADVTMRSTVGELNSSFEGLDHIGKPGSRTMRGRLGGGMAQVSANSVSGRVALIKGEKE</sequence>
<evidence type="ECO:0000313" key="2">
    <source>
        <dbReference type="EMBL" id="MBA2894237.1"/>
    </source>
</evidence>
<dbReference type="Proteomes" id="UP000530928">
    <property type="component" value="Unassembled WGS sequence"/>
</dbReference>
<evidence type="ECO:0000313" key="3">
    <source>
        <dbReference type="Proteomes" id="UP000530928"/>
    </source>
</evidence>
<reference evidence="2 3" key="1">
    <citation type="submission" date="2020-07" db="EMBL/GenBank/DDBJ databases">
        <title>Genomic Encyclopedia of Type Strains, Phase IV (KMG-IV): sequencing the most valuable type-strain genomes for metagenomic binning, comparative biology and taxonomic classification.</title>
        <authorList>
            <person name="Goeker M."/>
        </authorList>
    </citation>
    <scope>NUCLEOTIDE SEQUENCE [LARGE SCALE GENOMIC DNA]</scope>
    <source>
        <strain evidence="2 3">DSM 45533</strain>
    </source>
</reference>
<protein>
    <recommendedName>
        <fullName evidence="1">DUF4097 domain-containing protein</fullName>
    </recommendedName>
</protein>
<proteinExistence type="predicted"/>
<name>A0A7W0CN55_9ACTN</name>
<dbReference type="EMBL" id="JACDUR010000005">
    <property type="protein sequence ID" value="MBA2894237.1"/>
    <property type="molecule type" value="Genomic_DNA"/>
</dbReference>